<dbReference type="Proteomes" id="UP000244005">
    <property type="component" value="Unassembled WGS sequence"/>
</dbReference>
<dbReference type="Gramene" id="Mp1g13910.1">
    <property type="protein sequence ID" value="Mp1g13910.1.cds1"/>
    <property type="gene ID" value="Mp1g13910"/>
</dbReference>
<evidence type="ECO:0000256" key="5">
    <source>
        <dbReference type="SAM" id="Phobius"/>
    </source>
</evidence>
<keyword evidence="9" id="KW-1185">Reference proteome</keyword>
<evidence type="ECO:0000256" key="4">
    <source>
        <dbReference type="ARBA" id="ARBA00023136"/>
    </source>
</evidence>
<evidence type="ECO:0000256" key="2">
    <source>
        <dbReference type="ARBA" id="ARBA00022692"/>
    </source>
</evidence>
<dbReference type="Pfam" id="PF10507">
    <property type="entry name" value="TMEM65"/>
    <property type="match status" value="1"/>
</dbReference>
<evidence type="ECO:0000256" key="1">
    <source>
        <dbReference type="ARBA" id="ARBA00004141"/>
    </source>
</evidence>
<dbReference type="OrthoDB" id="430821at2759"/>
<sequence length="412" mass="43618">MGIVVPPLALGSLQLLSSSSLVCSHREAEAAGGSSPVNFALGAARVGPMIEGPNSRCGVWGVHAGGRGRCRGASVCCHAQPQQQQSPDGGETVGEVEGVVDGMRKLLASEEIDLATQAARDLVSSLDRQGRVALLSAFYSCGSDEHSDAHFKEADVNLDGMLDAKEFATYAEAQAMKYGHSTKPLSTKQMVQLFTRAAIGMVGFGFTDNAIMIIAGDAIQNSIGATLGLTTLLSAGLGNAVADLIGTAFRGYIERWSGKMMPDAVPISAHQMEQKEAWWAETVGASSGVTVGCLLGLAPLFLLNHNNNSRKNEDRPIDSGANIDAKFASISSSTTSSFLIPQVDAAQVDRQCLETTAPLTHVTTSIRPVHTPARQSFHSTVWGTPLLLSIVVVMALRRVVNYRKIFGPKKRN</sequence>
<dbReference type="PANTHER" id="PTHR21706:SF15">
    <property type="entry name" value="TRANSMEMBRANE PROTEIN 65"/>
    <property type="match status" value="1"/>
</dbReference>
<accession>A0A2R6XF70</accession>
<keyword evidence="6" id="KW-0732">Signal</keyword>
<dbReference type="PROSITE" id="PS50222">
    <property type="entry name" value="EF_HAND_2"/>
    <property type="match status" value="1"/>
</dbReference>
<feature type="chain" id="PRO_5015324588" description="EF-hand domain-containing protein" evidence="6">
    <location>
        <begin position="25"/>
        <end position="412"/>
    </location>
</feature>
<evidence type="ECO:0000313" key="9">
    <source>
        <dbReference type="Proteomes" id="UP000244005"/>
    </source>
</evidence>
<comment type="subcellular location">
    <subcellularLocation>
        <location evidence="1">Membrane</location>
        <topology evidence="1">Multi-pass membrane protein</topology>
    </subcellularLocation>
</comment>
<keyword evidence="2 5" id="KW-0812">Transmembrane</keyword>
<dbReference type="AlphaFoldDB" id="A0A2R6XF70"/>
<evidence type="ECO:0000256" key="3">
    <source>
        <dbReference type="ARBA" id="ARBA00022989"/>
    </source>
</evidence>
<dbReference type="PANTHER" id="PTHR21706">
    <property type="entry name" value="TRANSMEMBRANE PROTEIN 65"/>
    <property type="match status" value="1"/>
</dbReference>
<dbReference type="GO" id="GO:0016020">
    <property type="term" value="C:membrane"/>
    <property type="evidence" value="ECO:0007669"/>
    <property type="project" value="UniProtKB-SubCell"/>
</dbReference>
<evidence type="ECO:0000313" key="8">
    <source>
        <dbReference type="EMBL" id="PTQ44757.1"/>
    </source>
</evidence>
<protein>
    <recommendedName>
        <fullName evidence="7">EF-hand domain-containing protein</fullName>
    </recommendedName>
</protein>
<keyword evidence="4 5" id="KW-0472">Membrane</keyword>
<dbReference type="InterPro" id="IPR002048">
    <property type="entry name" value="EF_hand_dom"/>
</dbReference>
<evidence type="ECO:0000256" key="6">
    <source>
        <dbReference type="SAM" id="SignalP"/>
    </source>
</evidence>
<name>A0A2R6XF70_MARPO</name>
<reference evidence="9" key="1">
    <citation type="journal article" date="2017" name="Cell">
        <title>Insights into land plant evolution garnered from the Marchantia polymorpha genome.</title>
        <authorList>
            <person name="Bowman J.L."/>
            <person name="Kohchi T."/>
            <person name="Yamato K.T."/>
            <person name="Jenkins J."/>
            <person name="Shu S."/>
            <person name="Ishizaki K."/>
            <person name="Yamaoka S."/>
            <person name="Nishihama R."/>
            <person name="Nakamura Y."/>
            <person name="Berger F."/>
            <person name="Adam C."/>
            <person name="Aki S.S."/>
            <person name="Althoff F."/>
            <person name="Araki T."/>
            <person name="Arteaga-Vazquez M.A."/>
            <person name="Balasubrmanian S."/>
            <person name="Barry K."/>
            <person name="Bauer D."/>
            <person name="Boehm C.R."/>
            <person name="Briginshaw L."/>
            <person name="Caballero-Perez J."/>
            <person name="Catarino B."/>
            <person name="Chen F."/>
            <person name="Chiyoda S."/>
            <person name="Chovatia M."/>
            <person name="Davies K.M."/>
            <person name="Delmans M."/>
            <person name="Demura T."/>
            <person name="Dierschke T."/>
            <person name="Dolan L."/>
            <person name="Dorantes-Acosta A.E."/>
            <person name="Eklund D.M."/>
            <person name="Florent S.N."/>
            <person name="Flores-Sandoval E."/>
            <person name="Fujiyama A."/>
            <person name="Fukuzawa H."/>
            <person name="Galik B."/>
            <person name="Grimanelli D."/>
            <person name="Grimwood J."/>
            <person name="Grossniklaus U."/>
            <person name="Hamada T."/>
            <person name="Haseloff J."/>
            <person name="Hetherington A.J."/>
            <person name="Higo A."/>
            <person name="Hirakawa Y."/>
            <person name="Hundley H.N."/>
            <person name="Ikeda Y."/>
            <person name="Inoue K."/>
            <person name="Inoue S.I."/>
            <person name="Ishida S."/>
            <person name="Jia Q."/>
            <person name="Kakita M."/>
            <person name="Kanazawa T."/>
            <person name="Kawai Y."/>
            <person name="Kawashima T."/>
            <person name="Kennedy M."/>
            <person name="Kinose K."/>
            <person name="Kinoshita T."/>
            <person name="Kohara Y."/>
            <person name="Koide E."/>
            <person name="Komatsu K."/>
            <person name="Kopischke S."/>
            <person name="Kubo M."/>
            <person name="Kyozuka J."/>
            <person name="Lagercrantz U."/>
            <person name="Lin S.S."/>
            <person name="Lindquist E."/>
            <person name="Lipzen A.M."/>
            <person name="Lu C.W."/>
            <person name="De Luna E."/>
            <person name="Martienssen R.A."/>
            <person name="Minamino N."/>
            <person name="Mizutani M."/>
            <person name="Mizutani M."/>
            <person name="Mochizuki N."/>
            <person name="Monte I."/>
            <person name="Mosher R."/>
            <person name="Nagasaki H."/>
            <person name="Nakagami H."/>
            <person name="Naramoto S."/>
            <person name="Nishitani K."/>
            <person name="Ohtani M."/>
            <person name="Okamoto T."/>
            <person name="Okumura M."/>
            <person name="Phillips J."/>
            <person name="Pollak B."/>
            <person name="Reinders A."/>
            <person name="Rovekamp M."/>
            <person name="Sano R."/>
            <person name="Sawa S."/>
            <person name="Schmid M.W."/>
            <person name="Shirakawa M."/>
            <person name="Solano R."/>
            <person name="Spunde A."/>
            <person name="Suetsugu N."/>
            <person name="Sugano S."/>
            <person name="Sugiyama A."/>
            <person name="Sun R."/>
            <person name="Suzuki Y."/>
            <person name="Takenaka M."/>
            <person name="Takezawa D."/>
            <person name="Tomogane H."/>
            <person name="Tsuzuki M."/>
            <person name="Ueda T."/>
            <person name="Umeda M."/>
            <person name="Ward J.M."/>
            <person name="Watanabe Y."/>
            <person name="Yazaki K."/>
            <person name="Yokoyama R."/>
            <person name="Yoshitake Y."/>
            <person name="Yotsui I."/>
            <person name="Zachgo S."/>
            <person name="Schmutz J."/>
        </authorList>
    </citation>
    <scope>NUCLEOTIDE SEQUENCE [LARGE SCALE GENOMIC DNA]</scope>
    <source>
        <strain evidence="9">Tak-1</strain>
    </source>
</reference>
<dbReference type="InterPro" id="IPR019537">
    <property type="entry name" value="TMEM65"/>
</dbReference>
<dbReference type="GO" id="GO:0005509">
    <property type="term" value="F:calcium ion binding"/>
    <property type="evidence" value="ECO:0007669"/>
    <property type="project" value="InterPro"/>
</dbReference>
<gene>
    <name evidence="8" type="ORF">MARPO_0019s0161</name>
</gene>
<keyword evidence="3 5" id="KW-1133">Transmembrane helix</keyword>
<feature type="transmembrane region" description="Helical" evidence="5">
    <location>
        <begin position="381"/>
        <end position="400"/>
    </location>
</feature>
<organism evidence="8 9">
    <name type="scientific">Marchantia polymorpha</name>
    <name type="common">Common liverwort</name>
    <name type="synonym">Marchantia aquatica</name>
    <dbReference type="NCBI Taxonomy" id="3197"/>
    <lineage>
        <taxon>Eukaryota</taxon>
        <taxon>Viridiplantae</taxon>
        <taxon>Streptophyta</taxon>
        <taxon>Embryophyta</taxon>
        <taxon>Marchantiophyta</taxon>
        <taxon>Marchantiopsida</taxon>
        <taxon>Marchantiidae</taxon>
        <taxon>Marchantiales</taxon>
        <taxon>Marchantiaceae</taxon>
        <taxon>Marchantia</taxon>
    </lineage>
</organism>
<dbReference type="GO" id="GO:0005739">
    <property type="term" value="C:mitochondrion"/>
    <property type="evidence" value="ECO:0000318"/>
    <property type="project" value="GO_Central"/>
</dbReference>
<proteinExistence type="predicted"/>
<feature type="signal peptide" evidence="6">
    <location>
        <begin position="1"/>
        <end position="24"/>
    </location>
</feature>
<feature type="domain" description="EF-hand" evidence="7">
    <location>
        <begin position="142"/>
        <end position="177"/>
    </location>
</feature>
<dbReference type="EMBL" id="KZ772691">
    <property type="protein sequence ID" value="PTQ44757.1"/>
    <property type="molecule type" value="Genomic_DNA"/>
</dbReference>
<evidence type="ECO:0000259" key="7">
    <source>
        <dbReference type="PROSITE" id="PS50222"/>
    </source>
</evidence>